<dbReference type="OrthoDB" id="348571at2759"/>
<evidence type="ECO:0000256" key="1">
    <source>
        <dbReference type="SAM" id="MobiDB-lite"/>
    </source>
</evidence>
<accession>U6GJ79</accession>
<feature type="compositionally biased region" description="Pro residues" evidence="1">
    <location>
        <begin position="331"/>
        <end position="363"/>
    </location>
</feature>
<dbReference type="RefSeq" id="XP_013251142.1">
    <property type="nucleotide sequence ID" value="XM_013395688.1"/>
</dbReference>
<feature type="region of interest" description="Disordered" evidence="1">
    <location>
        <begin position="322"/>
        <end position="429"/>
    </location>
</feature>
<evidence type="ECO:0000313" key="4">
    <source>
        <dbReference type="Proteomes" id="UP000018050"/>
    </source>
</evidence>
<reference evidence="3" key="2">
    <citation type="submission" date="2013-10" db="EMBL/GenBank/DDBJ databases">
        <authorList>
            <person name="Aslett M."/>
        </authorList>
    </citation>
    <scope>NUCLEOTIDE SEQUENCE</scope>
    <source>
        <strain evidence="3">Houghton</strain>
    </source>
</reference>
<dbReference type="OMA" id="ACIFTEV"/>
<feature type="compositionally biased region" description="Gly residues" evidence="1">
    <location>
        <begin position="401"/>
        <end position="411"/>
    </location>
</feature>
<feature type="compositionally biased region" description="Pro residues" evidence="1">
    <location>
        <begin position="211"/>
        <end position="222"/>
    </location>
</feature>
<gene>
    <name evidence="3" type="ORF">EAH_00036180</name>
</gene>
<name>U6GJ79_EIMAC</name>
<feature type="transmembrane region" description="Helical" evidence="2">
    <location>
        <begin position="92"/>
        <end position="116"/>
    </location>
</feature>
<keyword evidence="2" id="KW-1133">Transmembrane helix</keyword>
<dbReference type="VEuPathDB" id="ToxoDB:EAH_00036180"/>
<organism evidence="3 4">
    <name type="scientific">Eimeria acervulina</name>
    <name type="common">Coccidian parasite</name>
    <dbReference type="NCBI Taxonomy" id="5801"/>
    <lineage>
        <taxon>Eukaryota</taxon>
        <taxon>Sar</taxon>
        <taxon>Alveolata</taxon>
        <taxon>Apicomplexa</taxon>
        <taxon>Conoidasida</taxon>
        <taxon>Coccidia</taxon>
        <taxon>Eucoccidiorida</taxon>
        <taxon>Eimeriorina</taxon>
        <taxon>Eimeriidae</taxon>
        <taxon>Eimeria</taxon>
    </lineage>
</organism>
<feature type="transmembrane region" description="Helical" evidence="2">
    <location>
        <begin position="161"/>
        <end position="187"/>
    </location>
</feature>
<dbReference type="AlphaFoldDB" id="U6GJ79"/>
<keyword evidence="4" id="KW-1185">Reference proteome</keyword>
<proteinExistence type="predicted"/>
<evidence type="ECO:0000313" key="3">
    <source>
        <dbReference type="EMBL" id="CDI78644.1"/>
    </source>
</evidence>
<keyword evidence="2" id="KW-0472">Membrane</keyword>
<protein>
    <submittedName>
        <fullName evidence="3">Uncharacterized protein</fullName>
    </submittedName>
</protein>
<evidence type="ECO:0000256" key="2">
    <source>
        <dbReference type="SAM" id="Phobius"/>
    </source>
</evidence>
<keyword evidence="2" id="KW-0812">Transmembrane</keyword>
<dbReference type="EMBL" id="HG670900">
    <property type="protein sequence ID" value="CDI78644.1"/>
    <property type="molecule type" value="Genomic_DNA"/>
</dbReference>
<feature type="region of interest" description="Disordered" evidence="1">
    <location>
        <begin position="205"/>
        <end position="227"/>
    </location>
</feature>
<dbReference type="GeneID" id="25271688"/>
<sequence>MLGVDVSVHRDLGAPRCFCSSKSTDHGGPSLKPIDRGPKTLEEARENRLRSFREQGLTLPGGVVDRYLPPRDPSALLLEPHKLTKEEQRFQILFTVLPWFFFGCMLAAPLCLAHYHRKKMQERRGSLYAASLKLQERFNLPVLLLLHFYQLQQLVEQPYEVLLLLLNSAAFGAHTAACIFTEVALLLRQHGIELPVAICDIGEAANRQGPPGGPPRGPPGGPPGSGGSKFAAAAAPYLFMLLPDGLEGEPAAIEIEELKEEKILKSTINKKTAQTLIKHIATIRPAAGALLKEAEAIDAAAADLLRCEFADVFVDQHANHKQNNQITTPSGGPPRGAPQQGPPMRGPHEGPPAGAPQQGPPMGGPHEGSPTGAPQQGTPRGVPHEGPPMGAPQQVSSRGASQGGPPGGPQGTSGAPACGGPTDGGPLWGIAYGGPSFEGLNGFRGDEGPLRVWRLQEALSACRERRRKKYETVLV</sequence>
<reference evidence="3" key="1">
    <citation type="submission" date="2013-10" db="EMBL/GenBank/DDBJ databases">
        <title>Genomic analysis of the causative agents of coccidiosis in chickens.</title>
        <authorList>
            <person name="Reid A.J."/>
            <person name="Blake D."/>
            <person name="Billington K."/>
            <person name="Browne H."/>
            <person name="Dunn M."/>
            <person name="Hung S."/>
            <person name="Kawahara F."/>
            <person name="Miranda-Saavedra D."/>
            <person name="Mourier T."/>
            <person name="Nagra H."/>
            <person name="Otto T.D."/>
            <person name="Rawlings N."/>
            <person name="Sanchez A."/>
            <person name="Sanders M."/>
            <person name="Subramaniam C."/>
            <person name="Tay Y."/>
            <person name="Dear P."/>
            <person name="Doerig C."/>
            <person name="Gruber A."/>
            <person name="Parkinson J."/>
            <person name="Shirley M."/>
            <person name="Wan K.L."/>
            <person name="Berriman M."/>
            <person name="Tomley F."/>
            <person name="Pain A."/>
        </authorList>
    </citation>
    <scope>NUCLEOTIDE SEQUENCE</scope>
    <source>
        <strain evidence="3">Houghton</strain>
    </source>
</reference>
<dbReference type="Proteomes" id="UP000018050">
    <property type="component" value="Unassembled WGS sequence"/>
</dbReference>